<feature type="compositionally biased region" description="Basic and acidic residues" evidence="1">
    <location>
        <begin position="57"/>
        <end position="80"/>
    </location>
</feature>
<feature type="region of interest" description="Disordered" evidence="1">
    <location>
        <begin position="49"/>
        <end position="90"/>
    </location>
</feature>
<dbReference type="AlphaFoldDB" id="A0AAD8V1C8"/>
<organism evidence="2 3">
    <name type="scientific">Colletotrichum navitas</name>
    <dbReference type="NCBI Taxonomy" id="681940"/>
    <lineage>
        <taxon>Eukaryota</taxon>
        <taxon>Fungi</taxon>
        <taxon>Dikarya</taxon>
        <taxon>Ascomycota</taxon>
        <taxon>Pezizomycotina</taxon>
        <taxon>Sordariomycetes</taxon>
        <taxon>Hypocreomycetidae</taxon>
        <taxon>Glomerellales</taxon>
        <taxon>Glomerellaceae</taxon>
        <taxon>Colletotrichum</taxon>
        <taxon>Colletotrichum graminicola species complex</taxon>
    </lineage>
</organism>
<dbReference type="RefSeq" id="XP_060409728.1">
    <property type="nucleotide sequence ID" value="XM_060562809.1"/>
</dbReference>
<evidence type="ECO:0000256" key="1">
    <source>
        <dbReference type="SAM" id="MobiDB-lite"/>
    </source>
</evidence>
<dbReference type="GeneID" id="85447049"/>
<gene>
    <name evidence="2" type="ORF">LY79DRAFT_662344</name>
</gene>
<comment type="caution">
    <text evidence="2">The sequence shown here is derived from an EMBL/GenBank/DDBJ whole genome shotgun (WGS) entry which is preliminary data.</text>
</comment>
<proteinExistence type="predicted"/>
<sequence>MSMADFIVLSVGISILKSESDMVSETDLDASLLLADLTLISCGPPSAVSPELNLVPPDEKGRRDQRVSDNEDYRTSEGHQEASSFSSEGPAFTAVSNPGAILNAPEEIYRTFRLWAKGILICLGGIGKNGRSQFITLTWKSGFLQMKHYYLQPPSGGCEAAQKPALLFLSNGTDHN</sequence>
<protein>
    <submittedName>
        <fullName evidence="2">Uncharacterized protein</fullName>
    </submittedName>
</protein>
<evidence type="ECO:0000313" key="3">
    <source>
        <dbReference type="Proteomes" id="UP001230504"/>
    </source>
</evidence>
<dbReference type="EMBL" id="JAHLJV010000079">
    <property type="protein sequence ID" value="KAK1574184.1"/>
    <property type="molecule type" value="Genomic_DNA"/>
</dbReference>
<reference evidence="2" key="1">
    <citation type="submission" date="2021-06" db="EMBL/GenBank/DDBJ databases">
        <title>Comparative genomics, transcriptomics and evolutionary studies reveal genomic signatures of adaptation to plant cell wall in hemibiotrophic fungi.</title>
        <authorList>
            <consortium name="DOE Joint Genome Institute"/>
            <person name="Baroncelli R."/>
            <person name="Diaz J.F."/>
            <person name="Benocci T."/>
            <person name="Peng M."/>
            <person name="Battaglia E."/>
            <person name="Haridas S."/>
            <person name="Andreopoulos W."/>
            <person name="Labutti K."/>
            <person name="Pangilinan J."/>
            <person name="Floch G.L."/>
            <person name="Makela M.R."/>
            <person name="Henrissat B."/>
            <person name="Grigoriev I.V."/>
            <person name="Crouch J.A."/>
            <person name="De Vries R.P."/>
            <person name="Sukno S.A."/>
            <person name="Thon M.R."/>
        </authorList>
    </citation>
    <scope>NUCLEOTIDE SEQUENCE</scope>
    <source>
        <strain evidence="2">CBS 125086</strain>
    </source>
</reference>
<dbReference type="Proteomes" id="UP001230504">
    <property type="component" value="Unassembled WGS sequence"/>
</dbReference>
<name>A0AAD8V1C8_9PEZI</name>
<accession>A0AAD8V1C8</accession>
<evidence type="ECO:0000313" key="2">
    <source>
        <dbReference type="EMBL" id="KAK1574184.1"/>
    </source>
</evidence>
<keyword evidence="3" id="KW-1185">Reference proteome</keyword>